<dbReference type="KEGG" id="mor:MOC_4331"/>
<dbReference type="InterPro" id="IPR029045">
    <property type="entry name" value="ClpP/crotonase-like_dom_sf"/>
</dbReference>
<dbReference type="GO" id="GO:0003860">
    <property type="term" value="F:3-hydroxyisobutyryl-CoA hydrolase activity"/>
    <property type="evidence" value="ECO:0007669"/>
    <property type="project" value="UniProtKB-EC"/>
</dbReference>
<proteinExistence type="predicted"/>
<feature type="domain" description="Enoyl-CoA hydratase/isomerase" evidence="4">
    <location>
        <begin position="13"/>
        <end position="335"/>
    </location>
</feature>
<protein>
    <recommendedName>
        <fullName evidence="2">3-hydroxyisobutyryl-CoA hydrolase</fullName>
        <ecNumber evidence="2">3.1.2.4</ecNumber>
    </recommendedName>
</protein>
<dbReference type="HOGENOM" id="CLU_009834_22_1_5"/>
<evidence type="ECO:0000256" key="3">
    <source>
        <dbReference type="ARBA" id="ARBA00022801"/>
    </source>
</evidence>
<name>A0A089NVW4_9HYPH</name>
<dbReference type="GO" id="GO:0005829">
    <property type="term" value="C:cytosol"/>
    <property type="evidence" value="ECO:0007669"/>
    <property type="project" value="TreeGrafter"/>
</dbReference>
<dbReference type="NCBIfam" id="NF004127">
    <property type="entry name" value="PRK05617.1"/>
    <property type="match status" value="1"/>
</dbReference>
<dbReference type="STRING" id="693986.MOC_4331"/>
<keyword evidence="5" id="KW-0456">Lyase</keyword>
<dbReference type="GO" id="GO:0016829">
    <property type="term" value="F:lyase activity"/>
    <property type="evidence" value="ECO:0007669"/>
    <property type="project" value="UniProtKB-KW"/>
</dbReference>
<dbReference type="EMBL" id="CP003811">
    <property type="protein sequence ID" value="AIQ92086.1"/>
    <property type="molecule type" value="Genomic_DNA"/>
</dbReference>
<dbReference type="PANTHER" id="PTHR43176:SF3">
    <property type="entry name" value="3-HYDROXYISOBUTYRYL-COA HYDROLASE, MITOCHONDRIAL"/>
    <property type="match status" value="1"/>
</dbReference>
<organism evidence="5 6">
    <name type="scientific">Methylobacterium oryzae CBMB20</name>
    <dbReference type="NCBI Taxonomy" id="693986"/>
    <lineage>
        <taxon>Bacteria</taxon>
        <taxon>Pseudomonadati</taxon>
        <taxon>Pseudomonadota</taxon>
        <taxon>Alphaproteobacteria</taxon>
        <taxon>Hyphomicrobiales</taxon>
        <taxon>Methylobacteriaceae</taxon>
        <taxon>Methylobacterium</taxon>
    </lineage>
</organism>
<dbReference type="eggNOG" id="COG1024">
    <property type="taxonomic scope" value="Bacteria"/>
</dbReference>
<keyword evidence="3" id="KW-0378">Hydrolase</keyword>
<evidence type="ECO:0000313" key="6">
    <source>
        <dbReference type="Proteomes" id="UP000029492"/>
    </source>
</evidence>
<comment type="catalytic activity">
    <reaction evidence="1">
        <text>3-hydroxy-2-methylpropanoyl-CoA + H2O = 3-hydroxy-2-methylpropanoate + CoA + H(+)</text>
        <dbReference type="Rhea" id="RHEA:20888"/>
        <dbReference type="ChEBI" id="CHEBI:11805"/>
        <dbReference type="ChEBI" id="CHEBI:15377"/>
        <dbReference type="ChEBI" id="CHEBI:15378"/>
        <dbReference type="ChEBI" id="CHEBI:57287"/>
        <dbReference type="ChEBI" id="CHEBI:57340"/>
        <dbReference type="EC" id="3.1.2.4"/>
    </reaction>
</comment>
<accession>A0A089NVW4</accession>
<dbReference type="CDD" id="cd06558">
    <property type="entry name" value="crotonase-like"/>
    <property type="match status" value="1"/>
</dbReference>
<dbReference type="GO" id="GO:0006574">
    <property type="term" value="P:L-valine catabolic process"/>
    <property type="evidence" value="ECO:0007669"/>
    <property type="project" value="TreeGrafter"/>
</dbReference>
<evidence type="ECO:0000259" key="4">
    <source>
        <dbReference type="Pfam" id="PF16113"/>
    </source>
</evidence>
<dbReference type="Pfam" id="PF16113">
    <property type="entry name" value="ECH_2"/>
    <property type="match status" value="1"/>
</dbReference>
<evidence type="ECO:0000256" key="1">
    <source>
        <dbReference type="ARBA" id="ARBA00001709"/>
    </source>
</evidence>
<gene>
    <name evidence="5" type="ORF">MOC_4331</name>
</gene>
<dbReference type="InterPro" id="IPR045004">
    <property type="entry name" value="ECH_dom"/>
</dbReference>
<sequence>MTDVIVERVGALGRLRLDRPKALNALTHGMVGTIDRALDEFSADPGIAAVLLTGEGERGLCAGGDLRGLYESDGTAFAESFWRDEYRLDARIAQYEKPFVAVMDGITMGGGVGLSGHAAHRIVTERSRIAMPETGIGYLPDVGGTWLLPRAPGELGTYLGLTGEPVGAADAILCGLADAMVPSRALPDLLDALSALAPDAGDAGVRDLIGRLAREPDPAPLAAHRSMIDRCFAFDMVDETLAALAADGSDFAAATRDILLTKSPSSLVLTLCLLRLGRAAPSLEACLEREFHASLAVLDEGDFREGIRAAVIDKDKTPRWNPPSLDAVDPARIARWLEKRAAPVFPESRTGAV</sequence>
<evidence type="ECO:0000313" key="5">
    <source>
        <dbReference type="EMBL" id="AIQ92086.1"/>
    </source>
</evidence>
<evidence type="ECO:0000256" key="2">
    <source>
        <dbReference type="ARBA" id="ARBA00011915"/>
    </source>
</evidence>
<dbReference type="GO" id="GO:0016853">
    <property type="term" value="F:isomerase activity"/>
    <property type="evidence" value="ECO:0007669"/>
    <property type="project" value="UniProtKB-KW"/>
</dbReference>
<dbReference type="RefSeq" id="WP_043759086.1">
    <property type="nucleotide sequence ID" value="NZ_CP003811.1"/>
</dbReference>
<reference evidence="5 6" key="1">
    <citation type="journal article" date="2014" name="PLoS ONE">
        <title>Genome Information of Methylobacterium oryzae, a Plant-Probiotic Methylotroph in the Phyllosphere.</title>
        <authorList>
            <person name="Kwak M.J."/>
            <person name="Jeong H."/>
            <person name="Madhaiyan M."/>
            <person name="Lee Y."/>
            <person name="Sa T.M."/>
            <person name="Oh T.K."/>
            <person name="Kim J.F."/>
        </authorList>
    </citation>
    <scope>NUCLEOTIDE SEQUENCE [LARGE SCALE GENOMIC DNA]</scope>
    <source>
        <strain evidence="5 6">CBMB20</strain>
    </source>
</reference>
<dbReference type="AlphaFoldDB" id="A0A089NVW4"/>
<dbReference type="InterPro" id="IPR032259">
    <property type="entry name" value="HIBYL-CoA-H"/>
</dbReference>
<dbReference type="PANTHER" id="PTHR43176">
    <property type="entry name" value="3-HYDROXYISOBUTYRYL-COA HYDROLASE-RELATED"/>
    <property type="match status" value="1"/>
</dbReference>
<dbReference type="Gene3D" id="3.90.226.10">
    <property type="entry name" value="2-enoyl-CoA Hydratase, Chain A, domain 1"/>
    <property type="match status" value="1"/>
</dbReference>
<dbReference type="SUPFAM" id="SSF52096">
    <property type="entry name" value="ClpP/crotonase"/>
    <property type="match status" value="1"/>
</dbReference>
<dbReference type="EC" id="3.1.2.4" evidence="2"/>
<dbReference type="Proteomes" id="UP000029492">
    <property type="component" value="Chromosome"/>
</dbReference>
<keyword evidence="6" id="KW-1185">Reference proteome</keyword>